<evidence type="ECO:0000313" key="1">
    <source>
        <dbReference type="EMBL" id="MBP2202196.1"/>
    </source>
</evidence>
<proteinExistence type="predicted"/>
<dbReference type="EMBL" id="JAGGMV010000009">
    <property type="protein sequence ID" value="MBP2202196.1"/>
    <property type="molecule type" value="Genomic_DNA"/>
</dbReference>
<accession>A0A8J7RJT0</accession>
<comment type="caution">
    <text evidence="1">The sequence shown here is derived from an EMBL/GenBank/DDBJ whole genome shotgun (WGS) entry which is preliminary data.</text>
</comment>
<dbReference type="RefSeq" id="WP_209591710.1">
    <property type="nucleotide sequence ID" value="NZ_JAGGMV010000009.1"/>
</dbReference>
<gene>
    <name evidence="1" type="ORF">J3E07_001637</name>
</gene>
<organism evidence="1 2">
    <name type="scientific">Methanococcus voltae</name>
    <dbReference type="NCBI Taxonomy" id="2188"/>
    <lineage>
        <taxon>Archaea</taxon>
        <taxon>Methanobacteriati</taxon>
        <taxon>Methanobacteriota</taxon>
        <taxon>Methanomada group</taxon>
        <taxon>Methanococci</taxon>
        <taxon>Methanococcales</taxon>
        <taxon>Methanococcaceae</taxon>
        <taxon>Methanococcus</taxon>
    </lineage>
</organism>
<evidence type="ECO:0000313" key="2">
    <source>
        <dbReference type="Proteomes" id="UP000740329"/>
    </source>
</evidence>
<dbReference type="Proteomes" id="UP000740329">
    <property type="component" value="Unassembled WGS sequence"/>
</dbReference>
<sequence>MEENKKSELIMITNVNPEDIEELYKFLKKQINKFRWMKRKEAKEAKLSELTLETNPKNNKKFLIFPYLTRYEAKKYRNAKKCVFFQEAQSKQIKKEFRHLLKQLDKLSPEKELEEINKLKRILEIKEKHIVKTEKVVKNVIGQIYGQEEA</sequence>
<name>A0A8J7RJT0_METVO</name>
<dbReference type="AlphaFoldDB" id="A0A8J7RJT0"/>
<reference evidence="1" key="1">
    <citation type="submission" date="2021-03" db="EMBL/GenBank/DDBJ databases">
        <title>Genomic Encyclopedia of Type Strains, Phase IV (KMG-V): Genome sequencing to study the core and pangenomes of soil and plant-associated prokaryotes.</title>
        <authorList>
            <person name="Whitman W."/>
        </authorList>
    </citation>
    <scope>NUCLEOTIDE SEQUENCE</scope>
    <source>
        <strain evidence="1">C4</strain>
    </source>
</reference>
<protein>
    <submittedName>
        <fullName evidence="1">Hemerythrin-like domain-containing protein</fullName>
    </submittedName>
</protein>